<organism evidence="9">
    <name type="scientific">Brassica cretica</name>
    <name type="common">Mustard</name>
    <dbReference type="NCBI Taxonomy" id="69181"/>
    <lineage>
        <taxon>Eukaryota</taxon>
        <taxon>Viridiplantae</taxon>
        <taxon>Streptophyta</taxon>
        <taxon>Embryophyta</taxon>
        <taxon>Tracheophyta</taxon>
        <taxon>Spermatophyta</taxon>
        <taxon>Magnoliopsida</taxon>
        <taxon>eudicotyledons</taxon>
        <taxon>Gunneridae</taxon>
        <taxon>Pentapetalae</taxon>
        <taxon>rosids</taxon>
        <taxon>malvids</taxon>
        <taxon>Brassicales</taxon>
        <taxon>Brassicaceae</taxon>
        <taxon>Brassiceae</taxon>
        <taxon>Brassica</taxon>
    </lineage>
</organism>
<dbReference type="PRINTS" id="PR01045">
    <property type="entry name" value="TRNASYNTHGB"/>
</dbReference>
<dbReference type="EC" id="6.1.1.14" evidence="2"/>
<dbReference type="Pfam" id="PF02092">
    <property type="entry name" value="tRNA_synt_2f"/>
    <property type="match status" value="1"/>
</dbReference>
<dbReference type="GO" id="GO:0005739">
    <property type="term" value="C:mitochondrion"/>
    <property type="evidence" value="ECO:0007669"/>
    <property type="project" value="TreeGrafter"/>
</dbReference>
<proteinExistence type="inferred from homology"/>
<protein>
    <recommendedName>
        <fullName evidence="2">glycine--tRNA ligase</fullName>
        <ecNumber evidence="2">6.1.1.14</ecNumber>
    </recommendedName>
</protein>
<dbReference type="SUPFAM" id="SSF109604">
    <property type="entry name" value="HD-domain/PDEase-like"/>
    <property type="match status" value="2"/>
</dbReference>
<dbReference type="GO" id="GO:0004820">
    <property type="term" value="F:glycine-tRNA ligase activity"/>
    <property type="evidence" value="ECO:0007669"/>
    <property type="project" value="UniProtKB-EC"/>
</dbReference>
<dbReference type="PANTHER" id="PTHR30075:SF2">
    <property type="entry name" value="GLYCINE--TRNA LIGASE, CHLOROPLASTIC_MITOCHONDRIAL 2"/>
    <property type="match status" value="1"/>
</dbReference>
<dbReference type="EMBL" id="QGKY02000164">
    <property type="protein sequence ID" value="KAF2595169.1"/>
    <property type="molecule type" value="Genomic_DNA"/>
</dbReference>
<keyword evidence="5" id="KW-0067">ATP-binding</keyword>
<evidence type="ECO:0000256" key="3">
    <source>
        <dbReference type="ARBA" id="ARBA00022598"/>
    </source>
</evidence>
<name>A0A8S9KLE8_BRACR</name>
<reference evidence="9" key="1">
    <citation type="submission" date="2019-12" db="EMBL/GenBank/DDBJ databases">
        <title>Genome sequencing and annotation of Brassica cretica.</title>
        <authorList>
            <person name="Studholme D.J."/>
            <person name="Sarris P.F."/>
        </authorList>
    </citation>
    <scope>NUCLEOTIDE SEQUENCE</scope>
    <source>
        <strain evidence="9">PFS-102/07</strain>
        <tissue evidence="9">Leaf</tissue>
    </source>
</reference>
<dbReference type="GO" id="GO:0006426">
    <property type="term" value="P:glycyl-tRNA aminoacylation"/>
    <property type="evidence" value="ECO:0007669"/>
    <property type="project" value="InterPro"/>
</dbReference>
<dbReference type="InterPro" id="IPR015944">
    <property type="entry name" value="Gly-tRNA-synth_bsu"/>
</dbReference>
<evidence type="ECO:0000256" key="2">
    <source>
        <dbReference type="ARBA" id="ARBA00012829"/>
    </source>
</evidence>
<dbReference type="GO" id="GO:0005524">
    <property type="term" value="F:ATP binding"/>
    <property type="evidence" value="ECO:0007669"/>
    <property type="project" value="UniProtKB-KW"/>
</dbReference>
<sequence length="497" mass="55321">MFWVANGAINEDVVRKGNEAVLRARYEDAKFFYEVDTRKRFSEFRDQLKGILFHEKLGTMLDKMNRLEKMVTKLCLALEVDEDLLPVVEEAASLALSDLATSVVTEFTSLSGIMARHYALRDGYSEQIAEALLEITLPRFSGDVIPKTDAGMVLAIGDRLDSLVGLFAAGCQPSSTNDPFGLRRISYGLVANGAINEDVVRKGNEAVLRARYEDAKFFYEVDTRKKFSEFRDQLKGILFHEKLGTMLDKMNRLEKMVTKLCLALEIDEDLLPVVGEAASLALSDLATAVVTEFTALSGIMARHYALRDGYSEQIAEALLEITLPRFSGDVIPKTDAGMVLAIGDRLDSLVGLFAAGCQPSSTNDPFGLRRISYGLMEKLSKGEIFPKIVEAYSRPTRIVRGKDVDVGVEVDESVFETSQEKELWSIYTSIKDRIHSGIGIEEFTEISTQLVEPLEDFFNNVFVMVEEERVRKNRLALLNNIASLPSGIADLSFLPGF</sequence>
<evidence type="ECO:0000256" key="8">
    <source>
        <dbReference type="ARBA" id="ARBA00047937"/>
    </source>
</evidence>
<keyword evidence="6" id="KW-0648">Protein biosynthesis</keyword>
<dbReference type="AlphaFoldDB" id="A0A8S9KLE8"/>
<evidence type="ECO:0000256" key="4">
    <source>
        <dbReference type="ARBA" id="ARBA00022741"/>
    </source>
</evidence>
<evidence type="ECO:0000313" key="9">
    <source>
        <dbReference type="EMBL" id="KAF2595169.1"/>
    </source>
</evidence>
<dbReference type="PANTHER" id="PTHR30075">
    <property type="entry name" value="GLYCYL-TRNA SYNTHETASE"/>
    <property type="match status" value="1"/>
</dbReference>
<gene>
    <name evidence="9" type="ORF">F2Q70_00044542</name>
</gene>
<evidence type="ECO:0000256" key="7">
    <source>
        <dbReference type="ARBA" id="ARBA00023146"/>
    </source>
</evidence>
<evidence type="ECO:0000256" key="1">
    <source>
        <dbReference type="ARBA" id="ARBA00008226"/>
    </source>
</evidence>
<dbReference type="GO" id="GO:0009570">
    <property type="term" value="C:chloroplast stroma"/>
    <property type="evidence" value="ECO:0007669"/>
    <property type="project" value="TreeGrafter"/>
</dbReference>
<dbReference type="PROSITE" id="PS50861">
    <property type="entry name" value="AA_TRNA_LIGASE_II_GLYAB"/>
    <property type="match status" value="2"/>
</dbReference>
<evidence type="ECO:0000256" key="5">
    <source>
        <dbReference type="ARBA" id="ARBA00022840"/>
    </source>
</evidence>
<comment type="similarity">
    <text evidence="1">Belongs to the class-II aminoacyl-tRNA synthetase family.</text>
</comment>
<keyword evidence="3" id="KW-0436">Ligase</keyword>
<comment type="catalytic activity">
    <reaction evidence="8">
        <text>tRNA(Gly) + glycine + ATP = glycyl-tRNA(Gly) + AMP + diphosphate</text>
        <dbReference type="Rhea" id="RHEA:16013"/>
        <dbReference type="Rhea" id="RHEA-COMP:9664"/>
        <dbReference type="Rhea" id="RHEA-COMP:9683"/>
        <dbReference type="ChEBI" id="CHEBI:30616"/>
        <dbReference type="ChEBI" id="CHEBI:33019"/>
        <dbReference type="ChEBI" id="CHEBI:57305"/>
        <dbReference type="ChEBI" id="CHEBI:78442"/>
        <dbReference type="ChEBI" id="CHEBI:78522"/>
        <dbReference type="ChEBI" id="CHEBI:456215"/>
        <dbReference type="EC" id="6.1.1.14"/>
    </reaction>
</comment>
<keyword evidence="7" id="KW-0030">Aminoacyl-tRNA synthetase</keyword>
<evidence type="ECO:0000256" key="6">
    <source>
        <dbReference type="ARBA" id="ARBA00022917"/>
    </source>
</evidence>
<keyword evidence="4" id="KW-0547">Nucleotide-binding</keyword>
<comment type="caution">
    <text evidence="9">The sequence shown here is derived from an EMBL/GenBank/DDBJ whole genome shotgun (WGS) entry which is preliminary data.</text>
</comment>
<accession>A0A8S9KLE8</accession>
<dbReference type="InterPro" id="IPR006194">
    <property type="entry name" value="Gly-tRNA-synth_heterodimer"/>
</dbReference>